<name>A0A918ENK1_9ACTN</name>
<sequence>MRTPTARYFYDDLAADYDLLYADWDVSVARQGTALDDRVTRTLGPGTYDVLDCACGIGTQALGLAARGHRVTGTDLSPVAAARAAREAAARGLPLAVGAADMRALPLRDDAFDVVVCADNSLPHLLTADDVRTALAGMRRVLRPGGLLIVTTRPYDELRRERPLATPPSVRTGPRGRAVSFQLWHWHDDGERYDLELFRLRPDSDEGAAPAPDRWTTTVRRATYWALTRRQLADLAAEAGFRSTDWHAPDSTGFFQPMMTARA</sequence>
<organism evidence="2 3">
    <name type="scientific">Streptomyces roseolilacinus</name>
    <dbReference type="NCBI Taxonomy" id="66904"/>
    <lineage>
        <taxon>Bacteria</taxon>
        <taxon>Bacillati</taxon>
        <taxon>Actinomycetota</taxon>
        <taxon>Actinomycetes</taxon>
        <taxon>Kitasatosporales</taxon>
        <taxon>Streptomycetaceae</taxon>
        <taxon>Streptomyces</taxon>
    </lineage>
</organism>
<reference evidence="2" key="1">
    <citation type="journal article" date="2014" name="Int. J. Syst. Evol. Microbiol.">
        <title>Complete genome sequence of Corynebacterium casei LMG S-19264T (=DSM 44701T), isolated from a smear-ripened cheese.</title>
        <authorList>
            <consortium name="US DOE Joint Genome Institute (JGI-PGF)"/>
            <person name="Walter F."/>
            <person name="Albersmeier A."/>
            <person name="Kalinowski J."/>
            <person name="Ruckert C."/>
        </authorList>
    </citation>
    <scope>NUCLEOTIDE SEQUENCE</scope>
    <source>
        <strain evidence="2">JCM 4335</strain>
    </source>
</reference>
<dbReference type="RefSeq" id="WP_189537399.1">
    <property type="nucleotide sequence ID" value="NZ_BMSV01000011.1"/>
</dbReference>
<dbReference type="GO" id="GO:0008168">
    <property type="term" value="F:methyltransferase activity"/>
    <property type="evidence" value="ECO:0007669"/>
    <property type="project" value="TreeGrafter"/>
</dbReference>
<feature type="domain" description="Methyltransferase" evidence="1">
    <location>
        <begin position="50"/>
        <end position="146"/>
    </location>
</feature>
<dbReference type="Proteomes" id="UP000654123">
    <property type="component" value="Unassembled WGS sequence"/>
</dbReference>
<accession>A0A918ENK1</accession>
<dbReference type="AlphaFoldDB" id="A0A918ENK1"/>
<protein>
    <recommendedName>
        <fullName evidence="1">Methyltransferase domain-containing protein</fullName>
    </recommendedName>
</protein>
<proteinExistence type="predicted"/>
<keyword evidence="3" id="KW-1185">Reference proteome</keyword>
<comment type="caution">
    <text evidence="2">The sequence shown here is derived from an EMBL/GenBank/DDBJ whole genome shotgun (WGS) entry which is preliminary data.</text>
</comment>
<evidence type="ECO:0000259" key="1">
    <source>
        <dbReference type="Pfam" id="PF13649"/>
    </source>
</evidence>
<evidence type="ECO:0000313" key="2">
    <source>
        <dbReference type="EMBL" id="GGQ25349.1"/>
    </source>
</evidence>
<dbReference type="InterPro" id="IPR029063">
    <property type="entry name" value="SAM-dependent_MTases_sf"/>
</dbReference>
<evidence type="ECO:0000313" key="3">
    <source>
        <dbReference type="Proteomes" id="UP000654123"/>
    </source>
</evidence>
<dbReference type="SUPFAM" id="SSF53335">
    <property type="entry name" value="S-adenosyl-L-methionine-dependent methyltransferases"/>
    <property type="match status" value="1"/>
</dbReference>
<dbReference type="Gene3D" id="3.40.50.150">
    <property type="entry name" value="Vaccinia Virus protein VP39"/>
    <property type="match status" value="1"/>
</dbReference>
<gene>
    <name evidence="2" type="ORF">GCM10010249_50210</name>
</gene>
<dbReference type="Pfam" id="PF13649">
    <property type="entry name" value="Methyltransf_25"/>
    <property type="match status" value="1"/>
</dbReference>
<dbReference type="EMBL" id="BMSV01000011">
    <property type="protein sequence ID" value="GGQ25349.1"/>
    <property type="molecule type" value="Genomic_DNA"/>
</dbReference>
<dbReference type="InterPro" id="IPR050508">
    <property type="entry name" value="Methyltransf_Superfamily"/>
</dbReference>
<dbReference type="CDD" id="cd02440">
    <property type="entry name" value="AdoMet_MTases"/>
    <property type="match status" value="1"/>
</dbReference>
<dbReference type="PANTHER" id="PTHR42912">
    <property type="entry name" value="METHYLTRANSFERASE"/>
    <property type="match status" value="1"/>
</dbReference>
<dbReference type="InterPro" id="IPR041698">
    <property type="entry name" value="Methyltransf_25"/>
</dbReference>
<reference evidence="2" key="2">
    <citation type="submission" date="2020-09" db="EMBL/GenBank/DDBJ databases">
        <authorList>
            <person name="Sun Q."/>
            <person name="Ohkuma M."/>
        </authorList>
    </citation>
    <scope>NUCLEOTIDE SEQUENCE</scope>
    <source>
        <strain evidence="2">JCM 4335</strain>
    </source>
</reference>